<feature type="transmembrane region" description="Helical" evidence="1">
    <location>
        <begin position="111"/>
        <end position="131"/>
    </location>
</feature>
<gene>
    <name evidence="2" type="primary">thiW</name>
    <name evidence="2" type="ORF">DW265_08890</name>
</gene>
<dbReference type="AlphaFoldDB" id="A0A414SUL1"/>
<organism evidence="2 3">
    <name type="scientific">Dorea longicatena</name>
    <dbReference type="NCBI Taxonomy" id="88431"/>
    <lineage>
        <taxon>Bacteria</taxon>
        <taxon>Bacillati</taxon>
        <taxon>Bacillota</taxon>
        <taxon>Clostridia</taxon>
        <taxon>Lachnospirales</taxon>
        <taxon>Lachnospiraceae</taxon>
        <taxon>Dorea</taxon>
    </lineage>
</organism>
<dbReference type="InterPro" id="IPR012652">
    <property type="entry name" value="ThiW"/>
</dbReference>
<feature type="transmembrane region" description="Helical" evidence="1">
    <location>
        <begin position="50"/>
        <end position="71"/>
    </location>
</feature>
<dbReference type="Proteomes" id="UP000284095">
    <property type="component" value="Unassembled WGS sequence"/>
</dbReference>
<sequence>MTHTTLSSNSSRTRQLALAGVFTALAIVGSFLSFPVAGSKCAPVQHIINILAAVTLGPWYSVGIAFCASLLRNLLGLGSMMAFPGSMVGALCCGLVYSICHKLSLTCLAEALGTGILGGLAAYPVAVYIMGITPAGIFVYVVPFLISTIAGSILAFLLITALNKGGVMAMIKTTR</sequence>
<feature type="transmembrane region" description="Helical" evidence="1">
    <location>
        <begin position="137"/>
        <end position="162"/>
    </location>
</feature>
<reference evidence="2 3" key="1">
    <citation type="submission" date="2018-08" db="EMBL/GenBank/DDBJ databases">
        <title>A genome reference for cultivated species of the human gut microbiota.</title>
        <authorList>
            <person name="Zou Y."/>
            <person name="Xue W."/>
            <person name="Luo G."/>
        </authorList>
    </citation>
    <scope>NUCLEOTIDE SEQUENCE [LARGE SCALE GENOMIC DNA]</scope>
    <source>
        <strain evidence="2 3">AM22-22</strain>
    </source>
</reference>
<evidence type="ECO:0000313" key="3">
    <source>
        <dbReference type="Proteomes" id="UP000284095"/>
    </source>
</evidence>
<keyword evidence="1" id="KW-0472">Membrane</keyword>
<comment type="caution">
    <text evidence="2">The sequence shown here is derived from an EMBL/GenBank/DDBJ whole genome shotgun (WGS) entry which is preliminary data.</text>
</comment>
<keyword evidence="3" id="KW-1185">Reference proteome</keyword>
<feature type="transmembrane region" description="Helical" evidence="1">
    <location>
        <begin position="16"/>
        <end position="38"/>
    </location>
</feature>
<protein>
    <submittedName>
        <fullName evidence="2">Energy coupling factor transporter S component ThiW</fullName>
    </submittedName>
</protein>
<dbReference type="EMBL" id="QRIC01000018">
    <property type="protein sequence ID" value="RHG25596.1"/>
    <property type="molecule type" value="Genomic_DNA"/>
</dbReference>
<keyword evidence="1" id="KW-1133">Transmembrane helix</keyword>
<dbReference type="RefSeq" id="WP_118225032.1">
    <property type="nucleotide sequence ID" value="NZ_QRIC01000018.1"/>
</dbReference>
<feature type="transmembrane region" description="Helical" evidence="1">
    <location>
        <begin position="77"/>
        <end position="99"/>
    </location>
</feature>
<evidence type="ECO:0000313" key="2">
    <source>
        <dbReference type="EMBL" id="RHG25596.1"/>
    </source>
</evidence>
<dbReference type="PIRSF" id="PIRSF024534">
    <property type="entry name" value="ThiW"/>
    <property type="match status" value="1"/>
</dbReference>
<accession>A0A414SUL1</accession>
<evidence type="ECO:0000256" key="1">
    <source>
        <dbReference type="SAM" id="Phobius"/>
    </source>
</evidence>
<dbReference type="Gene3D" id="1.10.1760.20">
    <property type="match status" value="1"/>
</dbReference>
<keyword evidence="1" id="KW-0812">Transmembrane</keyword>
<name>A0A414SUL1_9FIRM</name>
<dbReference type="Pfam" id="PF09512">
    <property type="entry name" value="ThiW"/>
    <property type="match status" value="1"/>
</dbReference>
<proteinExistence type="predicted"/>
<dbReference type="NCBIfam" id="TIGR02359">
    <property type="entry name" value="thiW"/>
    <property type="match status" value="1"/>
</dbReference>